<gene>
    <name evidence="13" type="primary">CDCA9</name>
</gene>
<evidence type="ECO:0000313" key="14">
    <source>
        <dbReference type="Proteomes" id="UP000000539"/>
    </source>
</evidence>
<dbReference type="GO" id="GO:0000070">
    <property type="term" value="P:mitotic sister chromatid segregation"/>
    <property type="evidence" value="ECO:0000318"/>
    <property type="project" value="GO_Central"/>
</dbReference>
<dbReference type="InterPro" id="IPR018867">
    <property type="entry name" value="Cell_div_borealin"/>
</dbReference>
<evidence type="ECO:0000256" key="3">
    <source>
        <dbReference type="ARBA" id="ARBA00009914"/>
    </source>
</evidence>
<evidence type="ECO:0000256" key="9">
    <source>
        <dbReference type="ARBA" id="ARBA00023328"/>
    </source>
</evidence>
<dbReference type="GO" id="GO:0051233">
    <property type="term" value="C:spindle midzone"/>
    <property type="evidence" value="ECO:0000318"/>
    <property type="project" value="GO_Central"/>
</dbReference>
<reference evidence="13" key="1">
    <citation type="submission" date="2020-11" db="EMBL/GenBank/DDBJ databases">
        <title>Gallus gallus (Chicken) genome, bGalGal1, GRCg7b, maternal haplotype autosomes + Z &amp; W.</title>
        <authorList>
            <person name="Warren W."/>
            <person name="Formenti G."/>
            <person name="Fedrigo O."/>
            <person name="Haase B."/>
            <person name="Mountcastle J."/>
            <person name="Balacco J."/>
            <person name="Tracey A."/>
            <person name="Schneider V."/>
            <person name="Okimoto R."/>
            <person name="Cheng H."/>
            <person name="Hawken R."/>
            <person name="Howe K."/>
            <person name="Jarvis E.D."/>
        </authorList>
    </citation>
    <scope>NUCLEOTIDE SEQUENCE [LARGE SCALE GENOMIC DNA]</scope>
    <source>
        <strain evidence="13">Broiler</strain>
    </source>
</reference>
<reference evidence="13" key="2">
    <citation type="submission" date="2025-08" db="UniProtKB">
        <authorList>
            <consortium name="Ensembl"/>
        </authorList>
    </citation>
    <scope>IDENTIFICATION</scope>
    <source>
        <strain evidence="13">broiler</strain>
    </source>
</reference>
<dbReference type="PANTHER" id="PTHR16040:SF5">
    <property type="entry name" value="BOREALIN-2-RELATED"/>
    <property type="match status" value="1"/>
</dbReference>
<keyword evidence="4" id="KW-0158">Chromosome</keyword>
<comment type="similarity">
    <text evidence="3">Belongs to the borealin family.</text>
</comment>
<dbReference type="Gene3D" id="6.10.250.1900">
    <property type="match status" value="1"/>
</dbReference>
<dbReference type="GO" id="GO:0051301">
    <property type="term" value="P:cell division"/>
    <property type="evidence" value="ECO:0007669"/>
    <property type="project" value="UniProtKB-KW"/>
</dbReference>
<dbReference type="Pfam" id="PF10512">
    <property type="entry name" value="Borealin"/>
    <property type="match status" value="1"/>
</dbReference>
<evidence type="ECO:0000256" key="7">
    <source>
        <dbReference type="ARBA" id="ARBA00023242"/>
    </source>
</evidence>
<dbReference type="GeneTree" id="ENSGT00390000011115"/>
<sequence>MPPRKAPAKRRSTDSGVERDRGALSQEKKDQRIALFLSDFDQQAKESIREMKKELDLLLQMAEKAFMVELLKMPTAIRKMKRKDLLNLQEGEEVALAAAATDCALQDVPSPKVTRTNSKKVKVTTIVEYEDAKYTSAKKIPKKVSKSKSLVSLSSGLNSKPHSLSRSVYSSTSVSEAVKTPASDCSATNFKAMPKVSKSAGLQQAVSRTVPTSERVQGMVLRSKSVPQDKMVPFVNIPLADGQTLCMAGGDLRNIDVQLLNQDTVQHIHNLVVSLNQQTCIPTHSSTLSCEINVPGADSSCVFLLRLSLSWLAEVGRRKGEGGVGRGQLLYTDKGVEECLENMYMCTEKNRSISFSF</sequence>
<keyword evidence="8" id="KW-0131">Cell cycle</keyword>
<evidence type="ECO:0000256" key="1">
    <source>
        <dbReference type="ARBA" id="ARBA00004123"/>
    </source>
</evidence>
<keyword evidence="7" id="KW-0539">Nucleus</keyword>
<evidence type="ECO:0000256" key="2">
    <source>
        <dbReference type="ARBA" id="ARBA00004584"/>
    </source>
</evidence>
<dbReference type="Proteomes" id="UP000000539">
    <property type="component" value="Chromosome 11"/>
</dbReference>
<reference evidence="13" key="3">
    <citation type="submission" date="2025-09" db="UniProtKB">
        <authorList>
            <consortium name="Ensembl"/>
        </authorList>
    </citation>
    <scope>IDENTIFICATION</scope>
    <source>
        <strain evidence="13">broiler</strain>
    </source>
</reference>
<feature type="domain" description="Borealin N-terminal" evidence="11">
    <location>
        <begin position="33"/>
        <end position="87"/>
    </location>
</feature>
<keyword evidence="9" id="KW-0137">Centromere</keyword>
<dbReference type="InterPro" id="IPR046466">
    <property type="entry name" value="Borealin_C"/>
</dbReference>
<keyword evidence="5" id="KW-0132">Cell division</keyword>
<keyword evidence="14" id="KW-1185">Reference proteome</keyword>
<dbReference type="Pfam" id="PF10444">
    <property type="entry name" value="Nbl1_Borealin_N"/>
    <property type="match status" value="1"/>
</dbReference>
<accession>A0A8V0ZTD3</accession>
<evidence type="ECO:0000313" key="13">
    <source>
        <dbReference type="Ensembl" id="ENSGALP00010034834.1"/>
    </source>
</evidence>
<feature type="compositionally biased region" description="Basic and acidic residues" evidence="10">
    <location>
        <begin position="11"/>
        <end position="27"/>
    </location>
</feature>
<dbReference type="InterPro" id="IPR018851">
    <property type="entry name" value="Borealin_N"/>
</dbReference>
<name>A0A8V0ZTD3_CHICK</name>
<dbReference type="GO" id="GO:0000775">
    <property type="term" value="C:chromosome, centromeric region"/>
    <property type="evidence" value="ECO:0000318"/>
    <property type="project" value="GO_Central"/>
</dbReference>
<evidence type="ECO:0000256" key="6">
    <source>
        <dbReference type="ARBA" id="ARBA00022776"/>
    </source>
</evidence>
<dbReference type="Ensembl" id="ENSGALT00010057290.1">
    <property type="protein sequence ID" value="ENSGALP00010034834.1"/>
    <property type="gene ID" value="ENSGALG00010023513.1"/>
</dbReference>
<feature type="region of interest" description="Disordered" evidence="10">
    <location>
        <begin position="1"/>
        <end position="27"/>
    </location>
</feature>
<evidence type="ECO:0000256" key="8">
    <source>
        <dbReference type="ARBA" id="ARBA00023306"/>
    </source>
</evidence>
<dbReference type="PANTHER" id="PTHR16040">
    <property type="entry name" value="AUSTRALIN, ISOFORM A-RELATED"/>
    <property type="match status" value="1"/>
</dbReference>
<proteinExistence type="inferred from homology"/>
<evidence type="ECO:0000259" key="12">
    <source>
        <dbReference type="Pfam" id="PF10512"/>
    </source>
</evidence>
<dbReference type="OrthoDB" id="6360905at2759"/>
<dbReference type="GO" id="GO:0005634">
    <property type="term" value="C:nucleus"/>
    <property type="evidence" value="ECO:0007669"/>
    <property type="project" value="UniProtKB-SubCell"/>
</dbReference>
<dbReference type="AlphaFoldDB" id="A0A8V0ZTD3"/>
<evidence type="ECO:0000256" key="5">
    <source>
        <dbReference type="ARBA" id="ARBA00022618"/>
    </source>
</evidence>
<feature type="compositionally biased region" description="Basic residues" evidence="10">
    <location>
        <begin position="1"/>
        <end position="10"/>
    </location>
</feature>
<evidence type="ECO:0000256" key="4">
    <source>
        <dbReference type="ARBA" id="ARBA00022454"/>
    </source>
</evidence>
<organism evidence="13 14">
    <name type="scientific">Gallus gallus</name>
    <name type="common">Chicken</name>
    <dbReference type="NCBI Taxonomy" id="9031"/>
    <lineage>
        <taxon>Eukaryota</taxon>
        <taxon>Metazoa</taxon>
        <taxon>Chordata</taxon>
        <taxon>Craniata</taxon>
        <taxon>Vertebrata</taxon>
        <taxon>Euteleostomi</taxon>
        <taxon>Archelosauria</taxon>
        <taxon>Archosauria</taxon>
        <taxon>Dinosauria</taxon>
        <taxon>Saurischia</taxon>
        <taxon>Theropoda</taxon>
        <taxon>Coelurosauria</taxon>
        <taxon>Aves</taxon>
        <taxon>Neognathae</taxon>
        <taxon>Galloanserae</taxon>
        <taxon>Galliformes</taxon>
        <taxon>Phasianidae</taxon>
        <taxon>Phasianinae</taxon>
        <taxon>Gallus</taxon>
    </lineage>
</organism>
<evidence type="ECO:0000256" key="10">
    <source>
        <dbReference type="SAM" id="MobiDB-lite"/>
    </source>
</evidence>
<protein>
    <submittedName>
        <fullName evidence="13">Cell division cycle associated 9</fullName>
    </submittedName>
</protein>
<dbReference type="GO" id="GO:0032133">
    <property type="term" value="C:chromosome passenger complex"/>
    <property type="evidence" value="ECO:0000318"/>
    <property type="project" value="GO_Central"/>
</dbReference>
<feature type="domain" description="Borealin C-terminal" evidence="12">
    <location>
        <begin position="178"/>
        <end position="277"/>
    </location>
</feature>
<comment type="subcellular location">
    <subcellularLocation>
        <location evidence="2">Chromosome</location>
        <location evidence="2">Centromere</location>
    </subcellularLocation>
    <subcellularLocation>
        <location evidence="1">Nucleus</location>
    </subcellularLocation>
</comment>
<evidence type="ECO:0000259" key="11">
    <source>
        <dbReference type="Pfam" id="PF10444"/>
    </source>
</evidence>
<dbReference type="Gene3D" id="6.10.140.560">
    <property type="match status" value="1"/>
</dbReference>
<keyword evidence="6" id="KW-0498">Mitosis</keyword>